<organism evidence="1">
    <name type="scientific">marine sediment metagenome</name>
    <dbReference type="NCBI Taxonomy" id="412755"/>
    <lineage>
        <taxon>unclassified sequences</taxon>
        <taxon>metagenomes</taxon>
        <taxon>ecological metagenomes</taxon>
    </lineage>
</organism>
<comment type="caution">
    <text evidence="1">The sequence shown here is derived from an EMBL/GenBank/DDBJ whole genome shotgun (WGS) entry which is preliminary data.</text>
</comment>
<protein>
    <recommendedName>
        <fullName evidence="2">Alpha-L-arabinofuranosidase C-terminal domain-containing protein</fullName>
    </recommendedName>
</protein>
<feature type="non-terminal residue" evidence="1">
    <location>
        <position position="1"/>
    </location>
</feature>
<evidence type="ECO:0000313" key="1">
    <source>
        <dbReference type="EMBL" id="GAG18507.1"/>
    </source>
</evidence>
<reference evidence="1" key="1">
    <citation type="journal article" date="2014" name="Front. Microbiol.">
        <title>High frequency of phylogenetically diverse reductive dehalogenase-homologous genes in deep subseafloor sedimentary metagenomes.</title>
        <authorList>
            <person name="Kawai M."/>
            <person name="Futagami T."/>
            <person name="Toyoda A."/>
            <person name="Takaki Y."/>
            <person name="Nishi S."/>
            <person name="Hori S."/>
            <person name="Arai W."/>
            <person name="Tsubouchi T."/>
            <person name="Morono Y."/>
            <person name="Uchiyama I."/>
            <person name="Ito T."/>
            <person name="Fujiyama A."/>
            <person name="Inagaki F."/>
            <person name="Takami H."/>
        </authorList>
    </citation>
    <scope>NUCLEOTIDE SEQUENCE</scope>
    <source>
        <strain evidence="1">Expedition CK06-06</strain>
    </source>
</reference>
<dbReference type="AlphaFoldDB" id="X0W5F6"/>
<dbReference type="EMBL" id="BARS01031471">
    <property type="protein sequence ID" value="GAG18507.1"/>
    <property type="molecule type" value="Genomic_DNA"/>
</dbReference>
<sequence>YSNWRAPERAEEISAALKWLKRNRHTFTVDAPRGVIAEFYRQTTSADYLVHLVNLRLDLVARNVVVRFNAGDGESVKSVKIISPDKGASRKFDMEKDDRGATIALSEMRTYSIVVITVK</sequence>
<accession>X0W5F6</accession>
<evidence type="ECO:0008006" key="2">
    <source>
        <dbReference type="Google" id="ProtNLM"/>
    </source>
</evidence>
<proteinExistence type="predicted"/>
<name>X0W5F6_9ZZZZ</name>
<gene>
    <name evidence="1" type="ORF">S01H1_48973</name>
</gene>